<dbReference type="InterPro" id="IPR024864">
    <property type="entry name" value="Nup54/Nup57/Nup44"/>
</dbReference>
<dbReference type="Pfam" id="PF13874">
    <property type="entry name" value="Nup54"/>
    <property type="match status" value="1"/>
</dbReference>
<dbReference type="OrthoDB" id="6162375at2759"/>
<dbReference type="Gene3D" id="1.20.5.490">
    <property type="entry name" value="Single helix bin"/>
    <property type="match status" value="1"/>
</dbReference>
<evidence type="ECO:0000259" key="4">
    <source>
        <dbReference type="Pfam" id="PF13874"/>
    </source>
</evidence>
<dbReference type="Proteomes" id="UP000728185">
    <property type="component" value="Unassembled WGS sequence"/>
</dbReference>
<keyword evidence="2" id="KW-0813">Transport</keyword>
<evidence type="ECO:0000256" key="3">
    <source>
        <dbReference type="ARBA" id="ARBA00023242"/>
    </source>
</evidence>
<accession>A0A8E0RSQ8</accession>
<comment type="caution">
    <text evidence="5">The sequence shown here is derived from an EMBL/GenBank/DDBJ whole genome shotgun (WGS) entry which is preliminary data.</text>
</comment>
<dbReference type="GO" id="GO:0044613">
    <property type="term" value="C:nuclear pore central transport channel"/>
    <property type="evidence" value="ECO:0007669"/>
    <property type="project" value="TreeGrafter"/>
</dbReference>
<comment type="subcellular location">
    <subcellularLocation>
        <location evidence="1">Nucleus</location>
    </subcellularLocation>
</comment>
<organism evidence="5 6">
    <name type="scientific">Fasciolopsis buskii</name>
    <dbReference type="NCBI Taxonomy" id="27845"/>
    <lineage>
        <taxon>Eukaryota</taxon>
        <taxon>Metazoa</taxon>
        <taxon>Spiralia</taxon>
        <taxon>Lophotrochozoa</taxon>
        <taxon>Platyhelminthes</taxon>
        <taxon>Trematoda</taxon>
        <taxon>Digenea</taxon>
        <taxon>Plagiorchiida</taxon>
        <taxon>Echinostomata</taxon>
        <taxon>Echinostomatoidea</taxon>
        <taxon>Fasciolidae</taxon>
        <taxon>Fasciolopsis</taxon>
    </lineage>
</organism>
<evidence type="ECO:0000313" key="6">
    <source>
        <dbReference type="Proteomes" id="UP000728185"/>
    </source>
</evidence>
<dbReference type="PANTHER" id="PTHR13000:SF0">
    <property type="entry name" value="NUCLEOPORIN P54"/>
    <property type="match status" value="1"/>
</dbReference>
<dbReference type="EMBL" id="LUCM01009414">
    <property type="protein sequence ID" value="KAA0187021.1"/>
    <property type="molecule type" value="Genomic_DNA"/>
</dbReference>
<dbReference type="InterPro" id="IPR025712">
    <property type="entry name" value="Nup54_alpha-helical_dom"/>
</dbReference>
<dbReference type="GO" id="GO:0017056">
    <property type="term" value="F:structural constituent of nuclear pore"/>
    <property type="evidence" value="ECO:0007669"/>
    <property type="project" value="TreeGrafter"/>
</dbReference>
<sequence length="568" mass="62082">MSLFGTQPLFGTSQPSGLTASGITTQPSLNLPNSGGVFGGLSFGTQNSGLFQPATSKPSGSLFPTFSTNVTQQTSSVFPSFSTATQPGGLFAPQTSLGLGSTFKPSLPTTSSLFQPQGVQPFRGTVTTQTVQQQPAQQSSVDAFFASLCQPLLFNDERDKIVARWNQLQAMWGTGVGYCSLGVAPYTPENTFARFKAIAYNLLPTSTDEDGLVCLYLSRPFSEVLSQRQGVQDILFRLLGGRPTIQMVIEEIRPCPEQDNCTEVIFKVMERQATGNLTNVPSSELTKYLSSPAVASQLQSQLCACKLSSEVRPSSSQLTAYFENAPAGIDKLIWQQAQVVNPHPDRMIPVPLIGFAELKRRKQDQVAFSQQQSAILKQIGEIVHQMKTGQLAISQKVTQLKRKQIEISHRVLNVLRRQEVHRRAGFAISGEEESLRCGLERIWSEITSPRGLRIRFQDARSMLNANADNMSVAEKENSGGMAAGNPVTADPHYNWNLDADSLAELKEYLSQRQNGLRELQHLITEMSSTLRIIEEGPASTSSGNTLALKSLSRATPSKVSFALNTRLR</sequence>
<evidence type="ECO:0000256" key="1">
    <source>
        <dbReference type="ARBA" id="ARBA00004123"/>
    </source>
</evidence>
<name>A0A8E0RSQ8_9TREM</name>
<dbReference type="GO" id="GO:0006999">
    <property type="term" value="P:nuclear pore organization"/>
    <property type="evidence" value="ECO:0007669"/>
    <property type="project" value="TreeGrafter"/>
</dbReference>
<dbReference type="GO" id="GO:0036228">
    <property type="term" value="P:protein localization to nuclear inner membrane"/>
    <property type="evidence" value="ECO:0007669"/>
    <property type="project" value="TreeGrafter"/>
</dbReference>
<keyword evidence="3" id="KW-0539">Nucleus</keyword>
<proteinExistence type="predicted"/>
<protein>
    <submittedName>
        <fullName evidence="5">Nuclear pore complex protein Nup54</fullName>
    </submittedName>
</protein>
<evidence type="ECO:0000313" key="5">
    <source>
        <dbReference type="EMBL" id="KAA0187021.1"/>
    </source>
</evidence>
<evidence type="ECO:0000256" key="2">
    <source>
        <dbReference type="ARBA" id="ARBA00022448"/>
    </source>
</evidence>
<dbReference type="AlphaFoldDB" id="A0A8E0RSQ8"/>
<dbReference type="PANTHER" id="PTHR13000">
    <property type="entry name" value="NUCLEOPORIN P54"/>
    <property type="match status" value="1"/>
</dbReference>
<dbReference type="GO" id="GO:0006607">
    <property type="term" value="P:NLS-bearing protein import into nucleus"/>
    <property type="evidence" value="ECO:0007669"/>
    <property type="project" value="TreeGrafter"/>
</dbReference>
<reference evidence="5" key="1">
    <citation type="submission" date="2019-05" db="EMBL/GenBank/DDBJ databases">
        <title>Annotation for the trematode Fasciolopsis buski.</title>
        <authorList>
            <person name="Choi Y.-J."/>
        </authorList>
    </citation>
    <scope>NUCLEOTIDE SEQUENCE</scope>
    <source>
        <strain evidence="5">HT</strain>
        <tissue evidence="5">Whole worm</tissue>
    </source>
</reference>
<feature type="domain" description="Nucleoporin Nup54 alpha-helical" evidence="4">
    <location>
        <begin position="326"/>
        <end position="458"/>
    </location>
</feature>
<gene>
    <name evidence="5" type="ORF">FBUS_06464</name>
</gene>
<keyword evidence="6" id="KW-1185">Reference proteome</keyword>